<evidence type="ECO:0000313" key="2">
    <source>
        <dbReference type="Proteomes" id="UP001175000"/>
    </source>
</evidence>
<accession>A0AA39X5L3</accession>
<sequence length="208" mass="23243">VCPIQWYPQSETKRWLGLDGPARCAADDLLLLPSCCPPARTACWVACCRRGACRELRLGPSSRLRAGHRPLSALHAERGRQEGVHRTWSWAARRWRVWPKIGKWQKRPSMVSYCAAWCGRQRDSQWSRLKWLDSPCEGIPGSQSVKLKGGVLGGFQWRRRMEGRAPSIGYLVPPISTGEEGIELQVLLHTCCPGRHPCGQPNGAGQPA</sequence>
<protein>
    <submittedName>
        <fullName evidence="1">Uncharacterized protein</fullName>
    </submittedName>
</protein>
<feature type="non-terminal residue" evidence="1">
    <location>
        <position position="208"/>
    </location>
</feature>
<proteinExistence type="predicted"/>
<organism evidence="1 2">
    <name type="scientific">Immersiella caudata</name>
    <dbReference type="NCBI Taxonomy" id="314043"/>
    <lineage>
        <taxon>Eukaryota</taxon>
        <taxon>Fungi</taxon>
        <taxon>Dikarya</taxon>
        <taxon>Ascomycota</taxon>
        <taxon>Pezizomycotina</taxon>
        <taxon>Sordariomycetes</taxon>
        <taxon>Sordariomycetidae</taxon>
        <taxon>Sordariales</taxon>
        <taxon>Lasiosphaeriaceae</taxon>
        <taxon>Immersiella</taxon>
    </lineage>
</organism>
<keyword evidence="2" id="KW-1185">Reference proteome</keyword>
<gene>
    <name evidence="1" type="ORF">B0T14DRAFT_142781</name>
</gene>
<evidence type="ECO:0000313" key="1">
    <source>
        <dbReference type="EMBL" id="KAK0627729.1"/>
    </source>
</evidence>
<comment type="caution">
    <text evidence="1">The sequence shown here is derived from an EMBL/GenBank/DDBJ whole genome shotgun (WGS) entry which is preliminary data.</text>
</comment>
<dbReference type="EMBL" id="JAULSU010000002">
    <property type="protein sequence ID" value="KAK0627729.1"/>
    <property type="molecule type" value="Genomic_DNA"/>
</dbReference>
<dbReference type="Proteomes" id="UP001175000">
    <property type="component" value="Unassembled WGS sequence"/>
</dbReference>
<name>A0AA39X5L3_9PEZI</name>
<dbReference type="AlphaFoldDB" id="A0AA39X5L3"/>
<reference evidence="1" key="1">
    <citation type="submission" date="2023-06" db="EMBL/GenBank/DDBJ databases">
        <title>Genome-scale phylogeny and comparative genomics of the fungal order Sordariales.</title>
        <authorList>
            <consortium name="Lawrence Berkeley National Laboratory"/>
            <person name="Hensen N."/>
            <person name="Bonometti L."/>
            <person name="Westerberg I."/>
            <person name="Brannstrom I.O."/>
            <person name="Guillou S."/>
            <person name="Cros-Aarteil S."/>
            <person name="Calhoun S."/>
            <person name="Haridas S."/>
            <person name="Kuo A."/>
            <person name="Mondo S."/>
            <person name="Pangilinan J."/>
            <person name="Riley R."/>
            <person name="Labutti K."/>
            <person name="Andreopoulos B."/>
            <person name="Lipzen A."/>
            <person name="Chen C."/>
            <person name="Yanf M."/>
            <person name="Daum C."/>
            <person name="Ng V."/>
            <person name="Clum A."/>
            <person name="Steindorff A."/>
            <person name="Ohm R."/>
            <person name="Martin F."/>
            <person name="Silar P."/>
            <person name="Natvig D."/>
            <person name="Lalanne C."/>
            <person name="Gautier V."/>
            <person name="Ament-Velasquez S.L."/>
            <person name="Kruys A."/>
            <person name="Hutchinson M.I."/>
            <person name="Powell A.J."/>
            <person name="Barry K."/>
            <person name="Miller A.N."/>
            <person name="Grigoriev I.V."/>
            <person name="Debuchy R."/>
            <person name="Gladieux P."/>
            <person name="Thoren M.H."/>
            <person name="Johannesson H."/>
        </authorList>
    </citation>
    <scope>NUCLEOTIDE SEQUENCE</scope>
    <source>
        <strain evidence="1">CBS 606.72</strain>
    </source>
</reference>